<evidence type="ECO:0000259" key="8">
    <source>
        <dbReference type="PROSITE" id="PS50048"/>
    </source>
</evidence>
<feature type="region of interest" description="Disordered" evidence="7">
    <location>
        <begin position="121"/>
        <end position="158"/>
    </location>
</feature>
<dbReference type="SUPFAM" id="SSF57701">
    <property type="entry name" value="Zn2/Cys6 DNA-binding domain"/>
    <property type="match status" value="1"/>
</dbReference>
<keyword evidence="2" id="KW-0479">Metal-binding</keyword>
<dbReference type="PANTHER" id="PTHR31845">
    <property type="entry name" value="FINGER DOMAIN PROTEIN, PUTATIVE-RELATED"/>
    <property type="match status" value="1"/>
</dbReference>
<evidence type="ECO:0000256" key="7">
    <source>
        <dbReference type="SAM" id="MobiDB-lite"/>
    </source>
</evidence>
<comment type="caution">
    <text evidence="9">The sequence shown here is derived from an EMBL/GenBank/DDBJ whole genome shotgun (WGS) entry which is preliminary data.</text>
</comment>
<evidence type="ECO:0000256" key="5">
    <source>
        <dbReference type="ARBA" id="ARBA00023163"/>
    </source>
</evidence>
<dbReference type="GO" id="GO:0006351">
    <property type="term" value="P:DNA-templated transcription"/>
    <property type="evidence" value="ECO:0007669"/>
    <property type="project" value="InterPro"/>
</dbReference>
<accession>A0AAJ0CSE0</accession>
<dbReference type="GO" id="GO:0000976">
    <property type="term" value="F:transcription cis-regulatory region binding"/>
    <property type="evidence" value="ECO:0007669"/>
    <property type="project" value="TreeGrafter"/>
</dbReference>
<dbReference type="PANTHER" id="PTHR31845:SF17">
    <property type="entry name" value="ZN(II)2CYS6 TRANSCRIPTION FACTOR (EUROFUNG)"/>
    <property type="match status" value="1"/>
</dbReference>
<evidence type="ECO:0000256" key="6">
    <source>
        <dbReference type="ARBA" id="ARBA00023242"/>
    </source>
</evidence>
<evidence type="ECO:0000256" key="4">
    <source>
        <dbReference type="ARBA" id="ARBA00023125"/>
    </source>
</evidence>
<dbReference type="Pfam" id="PF00172">
    <property type="entry name" value="Zn_clus"/>
    <property type="match status" value="1"/>
</dbReference>
<keyword evidence="4" id="KW-0238">DNA-binding</keyword>
<keyword evidence="10" id="KW-1185">Reference proteome</keyword>
<keyword evidence="3" id="KW-0805">Transcription regulation</keyword>
<dbReference type="GO" id="GO:0000981">
    <property type="term" value="F:DNA-binding transcription factor activity, RNA polymerase II-specific"/>
    <property type="evidence" value="ECO:0007669"/>
    <property type="project" value="InterPro"/>
</dbReference>
<dbReference type="SMART" id="SM00066">
    <property type="entry name" value="GAL4"/>
    <property type="match status" value="1"/>
</dbReference>
<gene>
    <name evidence="9" type="ORF">QQS21_004020</name>
</gene>
<dbReference type="GO" id="GO:0008270">
    <property type="term" value="F:zinc ion binding"/>
    <property type="evidence" value="ECO:0007669"/>
    <property type="project" value="InterPro"/>
</dbReference>
<dbReference type="SMART" id="SM00906">
    <property type="entry name" value="Fungal_trans"/>
    <property type="match status" value="1"/>
</dbReference>
<organism evidence="9 10">
    <name type="scientific">Conoideocrella luteorostrata</name>
    <dbReference type="NCBI Taxonomy" id="1105319"/>
    <lineage>
        <taxon>Eukaryota</taxon>
        <taxon>Fungi</taxon>
        <taxon>Dikarya</taxon>
        <taxon>Ascomycota</taxon>
        <taxon>Pezizomycotina</taxon>
        <taxon>Sordariomycetes</taxon>
        <taxon>Hypocreomycetidae</taxon>
        <taxon>Hypocreales</taxon>
        <taxon>Clavicipitaceae</taxon>
        <taxon>Conoideocrella</taxon>
    </lineage>
</organism>
<feature type="region of interest" description="Disordered" evidence="7">
    <location>
        <begin position="189"/>
        <end position="213"/>
    </location>
</feature>
<evidence type="ECO:0000256" key="3">
    <source>
        <dbReference type="ARBA" id="ARBA00023015"/>
    </source>
</evidence>
<protein>
    <recommendedName>
        <fullName evidence="8">Zn(2)-C6 fungal-type domain-containing protein</fullName>
    </recommendedName>
</protein>
<dbReference type="Proteomes" id="UP001251528">
    <property type="component" value="Unassembled WGS sequence"/>
</dbReference>
<dbReference type="InterPro" id="IPR007219">
    <property type="entry name" value="XnlR_reg_dom"/>
</dbReference>
<keyword evidence="6" id="KW-0539">Nucleus</keyword>
<dbReference type="CDD" id="cd12148">
    <property type="entry name" value="fungal_TF_MHR"/>
    <property type="match status" value="1"/>
</dbReference>
<reference evidence="9" key="1">
    <citation type="submission" date="2023-06" db="EMBL/GenBank/DDBJ databases">
        <title>Conoideocrella luteorostrata (Hypocreales: Clavicipitaceae), a potential biocontrol fungus for elongate hemlock scale in United States Christmas tree production areas.</title>
        <authorList>
            <person name="Barrett H."/>
            <person name="Lovett B."/>
            <person name="Macias A.M."/>
            <person name="Stajich J.E."/>
            <person name="Kasson M.T."/>
        </authorList>
    </citation>
    <scope>NUCLEOTIDE SEQUENCE</scope>
    <source>
        <strain evidence="9">ARSEF 14590</strain>
    </source>
</reference>
<evidence type="ECO:0000313" key="10">
    <source>
        <dbReference type="Proteomes" id="UP001251528"/>
    </source>
</evidence>
<feature type="domain" description="Zn(2)-C6 fungal-type" evidence="8">
    <location>
        <begin position="32"/>
        <end position="64"/>
    </location>
</feature>
<dbReference type="Gene3D" id="4.10.240.10">
    <property type="entry name" value="Zn(2)-C6 fungal-type DNA-binding domain"/>
    <property type="match status" value="1"/>
</dbReference>
<dbReference type="InterPro" id="IPR001138">
    <property type="entry name" value="Zn2Cys6_DnaBD"/>
</dbReference>
<dbReference type="PROSITE" id="PS00463">
    <property type="entry name" value="ZN2_CY6_FUNGAL_1"/>
    <property type="match status" value="1"/>
</dbReference>
<dbReference type="EMBL" id="JASWJB010000056">
    <property type="protein sequence ID" value="KAK2603818.1"/>
    <property type="molecule type" value="Genomic_DNA"/>
</dbReference>
<proteinExistence type="predicted"/>
<evidence type="ECO:0000256" key="2">
    <source>
        <dbReference type="ARBA" id="ARBA00022723"/>
    </source>
</evidence>
<dbReference type="AlphaFoldDB" id="A0AAJ0CSE0"/>
<evidence type="ECO:0000313" key="9">
    <source>
        <dbReference type="EMBL" id="KAK2603818.1"/>
    </source>
</evidence>
<dbReference type="PROSITE" id="PS50048">
    <property type="entry name" value="ZN2_CY6_FUNGAL_2"/>
    <property type="match status" value="1"/>
</dbReference>
<sequence length="754" mass="83978">MYRNAEGRLDMRKELSAVNTAGEEVQRPKYAACLVCRRSKIKCVWTPPDGRCRRCTQLGQECIRPDFHAGRQKGIKNKRVGLDKAVFQVQQAVKRARIGQQQTAEDDRVLSQMRALIGQIDGNEWSPDRLSTNQGSREDYASSSDDADELMHQPSRSDCAQQTEETLAVDGAENPLQLLARASYFQPSRDVRGQSPCTPRKKDVIPRSGNSESETLESFFSGAKENLDVGSDVDPIELGLVTEDEAESLFSYFHSNLAHTRWGLDPKLYSMSYTRSRSAFLCTSVLAASALFIPTASALSKRLSNHVTTLAHRVILRRHKSIEIVLAFMVNIPWMFPGVHSTDDEACVYISMATSVAIDLSLHKVIVSTDEVRQEGSTLALARGECLDTRTALALDGYPDMDPWAEKAKLLLRNRERCWISLFVLERGMSLARGRPFVVPVTRLIKDCDSWYDPKVDKPQDGHLVSMAVLRRDLDLLFSTVRGLCDGSQNPVSDGSLIAQTIQSSIERFFEQWYAKWGVTIGTGPQCHLPPYVDILVTHTRLSTYGGVINHPTAPMEVRRFFRTAGLSSALNVMRAAIRGESQLHSMPNNTAIMISFAACFALTLSSYTSDGSTLAPSIRKLINEAADVLERIGTVTKHRNGLSELYGKYLKQIVRKAAEQGGTAPSAPLQEARMSQAPELHQLRGASVHTPNDSDAFLNQPLLWPEPVQFSTMSDDQIAHVLNQPGNELESSFGGLSWDDMNNYNWLHWPEFL</sequence>
<dbReference type="GO" id="GO:0005634">
    <property type="term" value="C:nucleus"/>
    <property type="evidence" value="ECO:0007669"/>
    <property type="project" value="UniProtKB-SubCell"/>
</dbReference>
<comment type="subcellular location">
    <subcellularLocation>
        <location evidence="1">Nucleus</location>
    </subcellularLocation>
</comment>
<dbReference type="InterPro" id="IPR036864">
    <property type="entry name" value="Zn2-C6_fun-type_DNA-bd_sf"/>
</dbReference>
<evidence type="ECO:0000256" key="1">
    <source>
        <dbReference type="ARBA" id="ARBA00004123"/>
    </source>
</evidence>
<dbReference type="InterPro" id="IPR051089">
    <property type="entry name" value="prtT"/>
</dbReference>
<dbReference type="CDD" id="cd00067">
    <property type="entry name" value="GAL4"/>
    <property type="match status" value="1"/>
</dbReference>
<name>A0AAJ0CSE0_9HYPO</name>
<keyword evidence="5" id="KW-0804">Transcription</keyword>